<evidence type="ECO:0000313" key="9">
    <source>
        <dbReference type="EMBL" id="GGM11124.1"/>
    </source>
</evidence>
<evidence type="ECO:0000256" key="6">
    <source>
        <dbReference type="ARBA" id="ARBA00023239"/>
    </source>
</evidence>
<dbReference type="Pfam" id="PF09349">
    <property type="entry name" value="OHCU_decarbox"/>
    <property type="match status" value="1"/>
</dbReference>
<dbReference type="GO" id="GO:0051997">
    <property type="term" value="F:2-oxo-4-hydroxy-4-carboxy-5-ureidoimidazoline decarboxylase activity"/>
    <property type="evidence" value="ECO:0007669"/>
    <property type="project" value="UniProtKB-EC"/>
</dbReference>
<dbReference type="EC" id="4.1.1.97" evidence="3"/>
<dbReference type="Proteomes" id="UP000655208">
    <property type="component" value="Unassembled WGS sequence"/>
</dbReference>
<feature type="compositionally biased region" description="Basic and acidic residues" evidence="7">
    <location>
        <begin position="236"/>
        <end position="250"/>
    </location>
</feature>
<feature type="domain" description="Oxo-4-hydroxy-4-carboxy-5-ureidoimidazoline decarboxylase" evidence="8">
    <location>
        <begin position="62"/>
        <end position="226"/>
    </location>
</feature>
<accession>A0A917T4R9</accession>
<evidence type="ECO:0000256" key="7">
    <source>
        <dbReference type="SAM" id="MobiDB-lite"/>
    </source>
</evidence>
<keyword evidence="4" id="KW-0659">Purine metabolism</keyword>
<feature type="compositionally biased region" description="Basic and acidic residues" evidence="7">
    <location>
        <begin position="147"/>
        <end position="159"/>
    </location>
</feature>
<feature type="region of interest" description="Disordered" evidence="7">
    <location>
        <begin position="229"/>
        <end position="256"/>
    </location>
</feature>
<evidence type="ECO:0000256" key="3">
    <source>
        <dbReference type="ARBA" id="ARBA00012257"/>
    </source>
</evidence>
<evidence type="ECO:0000256" key="4">
    <source>
        <dbReference type="ARBA" id="ARBA00022631"/>
    </source>
</evidence>
<gene>
    <name evidence="9" type="ORF">GCM10011594_33850</name>
</gene>
<evidence type="ECO:0000256" key="5">
    <source>
        <dbReference type="ARBA" id="ARBA00022793"/>
    </source>
</evidence>
<reference evidence="9" key="2">
    <citation type="submission" date="2020-09" db="EMBL/GenBank/DDBJ databases">
        <authorList>
            <person name="Sun Q."/>
            <person name="Zhou Y."/>
        </authorList>
    </citation>
    <scope>NUCLEOTIDE SEQUENCE</scope>
    <source>
        <strain evidence="9">CGMCC 4.7308</strain>
    </source>
</reference>
<comment type="pathway">
    <text evidence="2">Purine metabolism; urate degradation; (S)-allantoin from urate: step 3/3.</text>
</comment>
<evidence type="ECO:0000259" key="8">
    <source>
        <dbReference type="Pfam" id="PF09349"/>
    </source>
</evidence>
<dbReference type="PANTHER" id="PTHR43466">
    <property type="entry name" value="2-OXO-4-HYDROXY-4-CARBOXY-5-UREIDOIMIDAZOLINE DECARBOXYLASE-RELATED"/>
    <property type="match status" value="1"/>
</dbReference>
<dbReference type="SUPFAM" id="SSF158694">
    <property type="entry name" value="UraD-Like"/>
    <property type="match status" value="1"/>
</dbReference>
<dbReference type="InterPro" id="IPR036778">
    <property type="entry name" value="OHCU_decarboxylase_sf"/>
</dbReference>
<feature type="region of interest" description="Disordered" evidence="7">
    <location>
        <begin position="1"/>
        <end position="20"/>
    </location>
</feature>
<comment type="caution">
    <text evidence="9">The sequence shown here is derived from an EMBL/GenBank/DDBJ whole genome shotgun (WGS) entry which is preliminary data.</text>
</comment>
<dbReference type="RefSeq" id="WP_188943538.1">
    <property type="nucleotide sequence ID" value="NZ_BMNA01000008.1"/>
</dbReference>
<dbReference type="InterPro" id="IPR017595">
    <property type="entry name" value="OHCU_decarboxylase-2"/>
</dbReference>
<proteinExistence type="predicted"/>
<keyword evidence="10" id="KW-1185">Reference proteome</keyword>
<protein>
    <recommendedName>
        <fullName evidence="3">2-oxo-4-hydroxy-4-carboxy-5-ureidoimidazoline decarboxylase</fullName>
        <ecNumber evidence="3">4.1.1.97</ecNumber>
    </recommendedName>
</protein>
<feature type="region of interest" description="Disordered" evidence="7">
    <location>
        <begin position="123"/>
        <end position="168"/>
    </location>
</feature>
<dbReference type="GO" id="GO:0006144">
    <property type="term" value="P:purine nucleobase metabolic process"/>
    <property type="evidence" value="ECO:0007669"/>
    <property type="project" value="UniProtKB-KW"/>
</dbReference>
<evidence type="ECO:0000313" key="10">
    <source>
        <dbReference type="Proteomes" id="UP000655208"/>
    </source>
</evidence>
<name>A0A917T4R9_9ACTN</name>
<dbReference type="GO" id="GO:0019628">
    <property type="term" value="P:urate catabolic process"/>
    <property type="evidence" value="ECO:0007669"/>
    <property type="project" value="TreeGrafter"/>
</dbReference>
<sequence length="256" mass="25998">MDRVVQPGPSSAGRGDGVQGNGAAAVGAGAGADTGVGTTEAGTGGTADAVAAPVAVGWFDTAPAAPVTELLTACLDVPSWVTAVVAGRPYGSRAALLEAAAAAAERIDGAEVAAALARHPRIGESPASAGRTGLEAAWSAQEQATAQEHDGRHGDHGASADDGADQLRQGNRDYENRFGHIFLICATGLTRPQVLEALHRRLTHDDATEQLVVAQELRRIAAVRLAKAVAEEDGDGDRGSPDAVTRDRRAGTGHGR</sequence>
<dbReference type="NCBIfam" id="NF010372">
    <property type="entry name" value="PRK13798.1"/>
    <property type="match status" value="1"/>
</dbReference>
<dbReference type="AlphaFoldDB" id="A0A917T4R9"/>
<comment type="catalytic activity">
    <reaction evidence="1">
        <text>5-hydroxy-2-oxo-4-ureido-2,5-dihydro-1H-imidazole-5-carboxylate + H(+) = (S)-allantoin + CO2</text>
        <dbReference type="Rhea" id="RHEA:26301"/>
        <dbReference type="ChEBI" id="CHEBI:15378"/>
        <dbReference type="ChEBI" id="CHEBI:15678"/>
        <dbReference type="ChEBI" id="CHEBI:16526"/>
        <dbReference type="ChEBI" id="CHEBI:58639"/>
        <dbReference type="EC" id="4.1.1.97"/>
    </reaction>
</comment>
<dbReference type="EMBL" id="BMNA01000008">
    <property type="protein sequence ID" value="GGM11124.1"/>
    <property type="molecule type" value="Genomic_DNA"/>
</dbReference>
<dbReference type="InterPro" id="IPR018020">
    <property type="entry name" value="OHCU_decarboxylase"/>
</dbReference>
<evidence type="ECO:0000256" key="1">
    <source>
        <dbReference type="ARBA" id="ARBA00001163"/>
    </source>
</evidence>
<keyword evidence="5" id="KW-0210">Decarboxylase</keyword>
<dbReference type="PANTHER" id="PTHR43466:SF1">
    <property type="entry name" value="2-OXO-4-HYDROXY-4-CARBOXY-5-UREIDOIMIDAZOLINE DECARBOXYLASE-RELATED"/>
    <property type="match status" value="1"/>
</dbReference>
<organism evidence="9 10">
    <name type="scientific">Nakamurella endophytica</name>
    <dbReference type="NCBI Taxonomy" id="1748367"/>
    <lineage>
        <taxon>Bacteria</taxon>
        <taxon>Bacillati</taxon>
        <taxon>Actinomycetota</taxon>
        <taxon>Actinomycetes</taxon>
        <taxon>Nakamurellales</taxon>
        <taxon>Nakamurellaceae</taxon>
        <taxon>Nakamurella</taxon>
    </lineage>
</organism>
<reference evidence="9" key="1">
    <citation type="journal article" date="2014" name="Int. J. Syst. Evol. Microbiol.">
        <title>Complete genome sequence of Corynebacterium casei LMG S-19264T (=DSM 44701T), isolated from a smear-ripened cheese.</title>
        <authorList>
            <consortium name="US DOE Joint Genome Institute (JGI-PGF)"/>
            <person name="Walter F."/>
            <person name="Albersmeier A."/>
            <person name="Kalinowski J."/>
            <person name="Ruckert C."/>
        </authorList>
    </citation>
    <scope>NUCLEOTIDE SEQUENCE</scope>
    <source>
        <strain evidence="9">CGMCC 4.7308</strain>
    </source>
</reference>
<evidence type="ECO:0000256" key="2">
    <source>
        <dbReference type="ARBA" id="ARBA00004754"/>
    </source>
</evidence>
<keyword evidence="6" id="KW-0456">Lyase</keyword>
<dbReference type="Gene3D" id="1.10.3330.10">
    <property type="entry name" value="Oxo-4-hydroxy-4-carboxy-5-ureidoimidazoline decarboxylase"/>
    <property type="match status" value="1"/>
</dbReference>
<dbReference type="NCBIfam" id="TIGR03180">
    <property type="entry name" value="UraD_2"/>
    <property type="match status" value="1"/>
</dbReference>